<accession>A0ABU3KGY8</accession>
<dbReference type="Proteomes" id="UP001529481">
    <property type="component" value="Unassembled WGS sequence"/>
</dbReference>
<protein>
    <submittedName>
        <fullName evidence="2">Uncharacterized protein</fullName>
    </submittedName>
</protein>
<feature type="compositionally biased region" description="Low complexity" evidence="1">
    <location>
        <begin position="12"/>
        <end position="34"/>
    </location>
</feature>
<evidence type="ECO:0000313" key="3">
    <source>
        <dbReference type="Proteomes" id="UP001529481"/>
    </source>
</evidence>
<dbReference type="EMBL" id="JASTZZ010000006">
    <property type="protein sequence ID" value="MDT7509983.1"/>
    <property type="molecule type" value="Genomic_DNA"/>
</dbReference>
<evidence type="ECO:0000256" key="1">
    <source>
        <dbReference type="SAM" id="MobiDB-lite"/>
    </source>
</evidence>
<name>A0ABU3KGY8_9BIFI</name>
<sequence length="79" mass="8515">MMRLEGQGAQGPGRQSQPGGQEGGHPQVGHHPQGIPRTASRSWVILVDRFSISMHAVQACRSRQERAESGVRTGRTATV</sequence>
<comment type="caution">
    <text evidence="2">The sequence shown here is derived from an EMBL/GenBank/DDBJ whole genome shotgun (WGS) entry which is preliminary data.</text>
</comment>
<proteinExistence type="predicted"/>
<dbReference type="RefSeq" id="WP_313839743.1">
    <property type="nucleotide sequence ID" value="NZ_JASTZZ010000006.1"/>
</dbReference>
<reference evidence="3" key="2">
    <citation type="submission" date="2023-07" db="EMBL/GenBank/DDBJ databases">
        <title>Bifidobacterium spp. in honeybee.</title>
        <authorList>
            <person name="Olofsson T."/>
        </authorList>
    </citation>
    <scope>NUCLEOTIDE SEQUENCE [LARGE SCALE GENOMIC DNA]</scope>
    <source>
        <strain evidence="3">H1HS16N</strain>
    </source>
</reference>
<feature type="region of interest" description="Disordered" evidence="1">
    <location>
        <begin position="60"/>
        <end position="79"/>
    </location>
</feature>
<keyword evidence="3" id="KW-1185">Reference proteome</keyword>
<organism evidence="2 3">
    <name type="scientific">Bifidobacterium kimbladii</name>
    <dbReference type="NCBI Taxonomy" id="1293826"/>
    <lineage>
        <taxon>Bacteria</taxon>
        <taxon>Bacillati</taxon>
        <taxon>Actinomycetota</taxon>
        <taxon>Actinomycetes</taxon>
        <taxon>Bifidobacteriales</taxon>
        <taxon>Bifidobacteriaceae</taxon>
        <taxon>Bifidobacterium</taxon>
    </lineage>
</organism>
<reference evidence="2 3" key="1">
    <citation type="submission" date="2023-06" db="EMBL/GenBank/DDBJ databases">
        <authorList>
            <person name="Pascarelli S."/>
        </authorList>
    </citation>
    <scope>NUCLEOTIDE SEQUENCE [LARGE SCALE GENOMIC DNA]</scope>
    <source>
        <strain evidence="2 3">H1HS16N</strain>
    </source>
</reference>
<feature type="region of interest" description="Disordered" evidence="1">
    <location>
        <begin position="1"/>
        <end position="40"/>
    </location>
</feature>
<gene>
    <name evidence="2" type="ORF">QRX41_07580</name>
</gene>
<evidence type="ECO:0000313" key="2">
    <source>
        <dbReference type="EMBL" id="MDT7509983.1"/>
    </source>
</evidence>